<dbReference type="GO" id="GO:0042742">
    <property type="term" value="P:defense response to bacterium"/>
    <property type="evidence" value="ECO:0007669"/>
    <property type="project" value="UniProtKB-KW"/>
</dbReference>
<reference evidence="12" key="2">
    <citation type="submission" date="2025-08" db="UniProtKB">
        <authorList>
            <consortium name="Ensembl"/>
        </authorList>
    </citation>
    <scope>IDENTIFICATION</scope>
</reference>
<keyword evidence="3" id="KW-0964">Secreted</keyword>
<feature type="transmembrane region" description="Helical" evidence="9">
    <location>
        <begin position="417"/>
        <end position="443"/>
    </location>
</feature>
<keyword evidence="8" id="KW-0044">Antibiotic</keyword>
<comment type="similarity">
    <text evidence="2">Belongs to the insect defense protein family.</text>
</comment>
<dbReference type="AlphaFoldDB" id="A0AAQ6ID80"/>
<feature type="chain" id="PRO_5043994926" description="Reelin domain-containing protein" evidence="10">
    <location>
        <begin position="18"/>
        <end position="445"/>
    </location>
</feature>
<dbReference type="InterPro" id="IPR002861">
    <property type="entry name" value="Reeler_dom"/>
</dbReference>
<dbReference type="GeneTree" id="ENSGT00940000157704"/>
<dbReference type="CDD" id="cd08544">
    <property type="entry name" value="Reeler"/>
    <property type="match status" value="1"/>
</dbReference>
<dbReference type="GO" id="GO:0045087">
    <property type="term" value="P:innate immune response"/>
    <property type="evidence" value="ECO:0007669"/>
    <property type="project" value="UniProtKB-KW"/>
</dbReference>
<keyword evidence="4" id="KW-0929">Antimicrobial</keyword>
<dbReference type="GO" id="GO:0005576">
    <property type="term" value="C:extracellular region"/>
    <property type="evidence" value="ECO:0007669"/>
    <property type="project" value="UniProtKB-SubCell"/>
</dbReference>
<dbReference type="Proteomes" id="UP000265040">
    <property type="component" value="Chromosome 4"/>
</dbReference>
<evidence type="ECO:0000256" key="6">
    <source>
        <dbReference type="ARBA" id="ARBA00022729"/>
    </source>
</evidence>
<accession>A0AAQ6ID80</accession>
<protein>
    <recommendedName>
        <fullName evidence="11">Reelin domain-containing protein</fullName>
    </recommendedName>
</protein>
<evidence type="ECO:0000256" key="7">
    <source>
        <dbReference type="ARBA" id="ARBA00022859"/>
    </source>
</evidence>
<proteinExistence type="inferred from homology"/>
<feature type="transmembrane region" description="Helical" evidence="9">
    <location>
        <begin position="361"/>
        <end position="384"/>
    </location>
</feature>
<evidence type="ECO:0000256" key="1">
    <source>
        <dbReference type="ARBA" id="ARBA00004613"/>
    </source>
</evidence>
<dbReference type="Ensembl" id="ENSATET00000080437.1">
    <property type="protein sequence ID" value="ENSATEP00000072576.1"/>
    <property type="gene ID" value="ENSATEG00000033868.1"/>
</dbReference>
<name>A0AAQ6ID80_ANATE</name>
<evidence type="ECO:0000256" key="5">
    <source>
        <dbReference type="ARBA" id="ARBA00022588"/>
    </source>
</evidence>
<evidence type="ECO:0000256" key="8">
    <source>
        <dbReference type="ARBA" id="ARBA00023022"/>
    </source>
</evidence>
<feature type="transmembrane region" description="Helical" evidence="9">
    <location>
        <begin position="294"/>
        <end position="315"/>
    </location>
</feature>
<sequence>MWTWILICLNIVTKVYGYASTPFPQACGSMLPIHESSSTGVIYNPQNTESPFEIYYNHGKEGEPITVFLSSKTDKTFKGFMLEAREQDRVDEGTPVGKFILLDPDKTKLLTCEGFSAVMQTTNQRKSIIKVNWTAEGEQLDITFRATFVEDFAIFWERVDVNVTQPITTPSTTASTTDASTTELSTTDLSLTTSATEPSMTSLSPITNITSSLPSTIPEHANKLKAAGIAVVSYDSLIVVLNMQLSIMFTTFSISPFSPRLKGLKISCSVLCAAVEISTLVLFCVGDLNKVVPIALVIVTIVINFIELVMVCLPIGPSHELKDICNLAVKICSVIHVIFTIAVMFVGVLEIEESRNSDKNFWPLKVMAAYTAWISLFVICVFILSTNVQTKLGRNKTGSSTESWKQQRKKKLGAAEVIVWAVSVIFVVGTMAFTVAIICGLFLGV</sequence>
<evidence type="ECO:0000256" key="2">
    <source>
        <dbReference type="ARBA" id="ARBA00008501"/>
    </source>
</evidence>
<feature type="domain" description="Reelin" evidence="11">
    <location>
        <begin position="27"/>
        <end position="156"/>
    </location>
</feature>
<keyword evidence="5" id="KW-0399">Innate immunity</keyword>
<keyword evidence="6 10" id="KW-0732">Signal</keyword>
<evidence type="ECO:0000313" key="12">
    <source>
        <dbReference type="Ensembl" id="ENSATEP00000072576.1"/>
    </source>
</evidence>
<dbReference type="InterPro" id="IPR051237">
    <property type="entry name" value="Ferric-chelate_Red/DefProt"/>
</dbReference>
<reference evidence="12" key="3">
    <citation type="submission" date="2025-09" db="UniProtKB">
        <authorList>
            <consortium name="Ensembl"/>
        </authorList>
    </citation>
    <scope>IDENTIFICATION</scope>
</reference>
<feature type="signal peptide" evidence="10">
    <location>
        <begin position="1"/>
        <end position="17"/>
    </location>
</feature>
<evidence type="ECO:0000256" key="10">
    <source>
        <dbReference type="SAM" id="SignalP"/>
    </source>
</evidence>
<organism evidence="12 13">
    <name type="scientific">Anabas testudineus</name>
    <name type="common">Climbing perch</name>
    <name type="synonym">Anthias testudineus</name>
    <dbReference type="NCBI Taxonomy" id="64144"/>
    <lineage>
        <taxon>Eukaryota</taxon>
        <taxon>Metazoa</taxon>
        <taxon>Chordata</taxon>
        <taxon>Craniata</taxon>
        <taxon>Vertebrata</taxon>
        <taxon>Euteleostomi</taxon>
        <taxon>Actinopterygii</taxon>
        <taxon>Neopterygii</taxon>
        <taxon>Teleostei</taxon>
        <taxon>Neoteleostei</taxon>
        <taxon>Acanthomorphata</taxon>
        <taxon>Anabantaria</taxon>
        <taxon>Anabantiformes</taxon>
        <taxon>Anabantoidei</taxon>
        <taxon>Anabantidae</taxon>
        <taxon>Anabas</taxon>
    </lineage>
</organism>
<dbReference type="GO" id="GO:0016020">
    <property type="term" value="C:membrane"/>
    <property type="evidence" value="ECO:0007669"/>
    <property type="project" value="TreeGrafter"/>
</dbReference>
<feature type="transmembrane region" description="Helical" evidence="9">
    <location>
        <begin position="231"/>
        <end position="254"/>
    </location>
</feature>
<keyword evidence="7" id="KW-0391">Immunity</keyword>
<keyword evidence="9" id="KW-0812">Transmembrane</keyword>
<comment type="subcellular location">
    <subcellularLocation>
        <location evidence="1">Secreted</location>
    </subcellularLocation>
</comment>
<evidence type="ECO:0000256" key="3">
    <source>
        <dbReference type="ARBA" id="ARBA00022525"/>
    </source>
</evidence>
<dbReference type="PANTHER" id="PTHR45828:SF9">
    <property type="entry name" value="CELL WALL INTEGRITY AND STRESS RESPONSE COMPONENT 4-LIKE-RELATED"/>
    <property type="match status" value="1"/>
</dbReference>
<keyword evidence="9" id="KW-1133">Transmembrane helix</keyword>
<dbReference type="InterPro" id="IPR042307">
    <property type="entry name" value="Reeler_sf"/>
</dbReference>
<feature type="transmembrane region" description="Helical" evidence="9">
    <location>
        <begin position="327"/>
        <end position="349"/>
    </location>
</feature>
<dbReference type="PANTHER" id="PTHR45828">
    <property type="entry name" value="CYTOCHROME B561/FERRIC REDUCTASE TRANSMEMBRANE"/>
    <property type="match status" value="1"/>
</dbReference>
<evidence type="ECO:0000256" key="4">
    <source>
        <dbReference type="ARBA" id="ARBA00022529"/>
    </source>
</evidence>
<keyword evidence="9" id="KW-0472">Membrane</keyword>
<evidence type="ECO:0000259" key="11">
    <source>
        <dbReference type="Pfam" id="PF02014"/>
    </source>
</evidence>
<keyword evidence="13" id="KW-1185">Reference proteome</keyword>
<dbReference type="Gene3D" id="2.60.40.4060">
    <property type="entry name" value="Reeler domain"/>
    <property type="match status" value="1"/>
</dbReference>
<dbReference type="Pfam" id="PF02014">
    <property type="entry name" value="Reeler"/>
    <property type="match status" value="1"/>
</dbReference>
<evidence type="ECO:0000313" key="13">
    <source>
        <dbReference type="Proteomes" id="UP000265040"/>
    </source>
</evidence>
<reference evidence="12 13" key="1">
    <citation type="submission" date="2021-04" db="EMBL/GenBank/DDBJ databases">
        <authorList>
            <consortium name="Wellcome Sanger Institute Data Sharing"/>
        </authorList>
    </citation>
    <scope>NUCLEOTIDE SEQUENCE [LARGE SCALE GENOMIC DNA]</scope>
</reference>
<evidence type="ECO:0000256" key="9">
    <source>
        <dbReference type="SAM" id="Phobius"/>
    </source>
</evidence>
<gene>
    <name evidence="12" type="primary">LAMP2</name>
</gene>